<dbReference type="InterPro" id="IPR036396">
    <property type="entry name" value="Cyt_P450_sf"/>
</dbReference>
<dbReference type="PANTHER" id="PTHR47943">
    <property type="entry name" value="CYTOCHROME P450 93A3-LIKE"/>
    <property type="match status" value="1"/>
</dbReference>
<keyword evidence="6" id="KW-0560">Oxidoreductase</keyword>
<dbReference type="PANTHER" id="PTHR47943:SF9">
    <property type="entry name" value="CYTOCHROME P450"/>
    <property type="match status" value="1"/>
</dbReference>
<dbReference type="EMBL" id="RDQH01000340">
    <property type="protein sequence ID" value="RXH77319.1"/>
    <property type="molecule type" value="Genomic_DNA"/>
</dbReference>
<evidence type="ECO:0000256" key="5">
    <source>
        <dbReference type="ARBA" id="ARBA00022723"/>
    </source>
</evidence>
<dbReference type="InterPro" id="IPR001128">
    <property type="entry name" value="Cyt_P450"/>
</dbReference>
<reference evidence="10 11" key="1">
    <citation type="submission" date="2018-10" db="EMBL/GenBank/DDBJ databases">
        <title>A high-quality apple genome assembly.</title>
        <authorList>
            <person name="Hu J."/>
        </authorList>
    </citation>
    <scope>NUCLEOTIDE SEQUENCE [LARGE SCALE GENOMIC DNA]</scope>
    <source>
        <strain evidence="11">cv. HFTH1</strain>
        <tissue evidence="10">Young leaf</tissue>
    </source>
</reference>
<organism evidence="10 11">
    <name type="scientific">Malus domestica</name>
    <name type="common">Apple</name>
    <name type="synonym">Pyrus malus</name>
    <dbReference type="NCBI Taxonomy" id="3750"/>
    <lineage>
        <taxon>Eukaryota</taxon>
        <taxon>Viridiplantae</taxon>
        <taxon>Streptophyta</taxon>
        <taxon>Embryophyta</taxon>
        <taxon>Tracheophyta</taxon>
        <taxon>Spermatophyta</taxon>
        <taxon>Magnoliopsida</taxon>
        <taxon>eudicotyledons</taxon>
        <taxon>Gunneridae</taxon>
        <taxon>Pentapetalae</taxon>
        <taxon>rosids</taxon>
        <taxon>fabids</taxon>
        <taxon>Rosales</taxon>
        <taxon>Rosaceae</taxon>
        <taxon>Amygdaloideae</taxon>
        <taxon>Maleae</taxon>
        <taxon>Malus</taxon>
    </lineage>
</organism>
<evidence type="ECO:0000313" key="11">
    <source>
        <dbReference type="Proteomes" id="UP000290289"/>
    </source>
</evidence>
<dbReference type="GO" id="GO:0005506">
    <property type="term" value="F:iron ion binding"/>
    <property type="evidence" value="ECO:0007669"/>
    <property type="project" value="InterPro"/>
</dbReference>
<keyword evidence="8" id="KW-0503">Monooxygenase</keyword>
<keyword evidence="5" id="KW-0479">Metal-binding</keyword>
<protein>
    <recommendedName>
        <fullName evidence="12">Cytochrome P450</fullName>
    </recommendedName>
</protein>
<evidence type="ECO:0000256" key="2">
    <source>
        <dbReference type="ARBA" id="ARBA00004370"/>
    </source>
</evidence>
<dbReference type="Pfam" id="PF00067">
    <property type="entry name" value="p450"/>
    <property type="match status" value="1"/>
</dbReference>
<accession>A0A498I344</accession>
<dbReference type="GO" id="GO:0016020">
    <property type="term" value="C:membrane"/>
    <property type="evidence" value="ECO:0007669"/>
    <property type="project" value="UniProtKB-SubCell"/>
</dbReference>
<comment type="caution">
    <text evidence="10">The sequence shown here is derived from an EMBL/GenBank/DDBJ whole genome shotgun (WGS) entry which is preliminary data.</text>
</comment>
<dbReference type="AlphaFoldDB" id="A0A498I344"/>
<keyword evidence="7" id="KW-0408">Iron</keyword>
<keyword evidence="11" id="KW-1185">Reference proteome</keyword>
<proteinExistence type="inferred from homology"/>
<dbReference type="GO" id="GO:0020037">
    <property type="term" value="F:heme binding"/>
    <property type="evidence" value="ECO:0007669"/>
    <property type="project" value="InterPro"/>
</dbReference>
<evidence type="ECO:0008006" key="12">
    <source>
        <dbReference type="Google" id="ProtNLM"/>
    </source>
</evidence>
<sequence length="96" mass="10649">MIILLAIAVVLFFSLLWSLIHILTSGFRTLRRLAKTYGPITSIRLGTKTTIVPQAAQLLLKTHDTVFSSRPKFQALEYLSDGAKGIVLTEHGCYAM</sequence>
<comment type="cofactor">
    <cofactor evidence="1">
        <name>heme</name>
        <dbReference type="ChEBI" id="CHEBI:30413"/>
    </cofactor>
</comment>
<name>A0A498I344_MALDO</name>
<evidence type="ECO:0000256" key="8">
    <source>
        <dbReference type="ARBA" id="ARBA00023033"/>
    </source>
</evidence>
<evidence type="ECO:0000256" key="6">
    <source>
        <dbReference type="ARBA" id="ARBA00023002"/>
    </source>
</evidence>
<comment type="subcellular location">
    <subcellularLocation>
        <location evidence="2">Membrane</location>
    </subcellularLocation>
</comment>
<dbReference type="Proteomes" id="UP000290289">
    <property type="component" value="Chromosome 14"/>
</dbReference>
<dbReference type="STRING" id="3750.A0A498I344"/>
<keyword evidence="9" id="KW-0472">Membrane</keyword>
<evidence type="ECO:0000256" key="4">
    <source>
        <dbReference type="ARBA" id="ARBA00022617"/>
    </source>
</evidence>
<keyword evidence="4" id="KW-0349">Heme</keyword>
<dbReference type="Gene3D" id="1.10.630.10">
    <property type="entry name" value="Cytochrome P450"/>
    <property type="match status" value="1"/>
</dbReference>
<comment type="similarity">
    <text evidence="3">Belongs to the cytochrome P450 family.</text>
</comment>
<evidence type="ECO:0000313" key="10">
    <source>
        <dbReference type="EMBL" id="RXH77319.1"/>
    </source>
</evidence>
<evidence type="ECO:0000256" key="3">
    <source>
        <dbReference type="ARBA" id="ARBA00010617"/>
    </source>
</evidence>
<gene>
    <name evidence="10" type="ORF">DVH24_023593</name>
</gene>
<evidence type="ECO:0000256" key="9">
    <source>
        <dbReference type="ARBA" id="ARBA00023136"/>
    </source>
</evidence>
<evidence type="ECO:0000256" key="7">
    <source>
        <dbReference type="ARBA" id="ARBA00023004"/>
    </source>
</evidence>
<evidence type="ECO:0000256" key="1">
    <source>
        <dbReference type="ARBA" id="ARBA00001971"/>
    </source>
</evidence>
<dbReference type="GO" id="GO:0016705">
    <property type="term" value="F:oxidoreductase activity, acting on paired donors, with incorporation or reduction of molecular oxygen"/>
    <property type="evidence" value="ECO:0007669"/>
    <property type="project" value="InterPro"/>
</dbReference>
<dbReference type="GO" id="GO:0004497">
    <property type="term" value="F:monooxygenase activity"/>
    <property type="evidence" value="ECO:0007669"/>
    <property type="project" value="UniProtKB-KW"/>
</dbReference>
<dbReference type="SUPFAM" id="SSF48264">
    <property type="entry name" value="Cytochrome P450"/>
    <property type="match status" value="1"/>
</dbReference>